<feature type="compositionally biased region" description="Low complexity" evidence="1">
    <location>
        <begin position="124"/>
        <end position="137"/>
    </location>
</feature>
<evidence type="ECO:0000259" key="3">
    <source>
        <dbReference type="Pfam" id="PF26366"/>
    </source>
</evidence>
<evidence type="ECO:0000313" key="4">
    <source>
        <dbReference type="EMBL" id="UOE45341.1"/>
    </source>
</evidence>
<dbReference type="RefSeq" id="WP_243557854.1">
    <property type="nucleotide sequence ID" value="NZ_CP094528.1"/>
</dbReference>
<feature type="domain" description="DUF8094" evidence="3">
    <location>
        <begin position="336"/>
        <end position="636"/>
    </location>
</feature>
<feature type="compositionally biased region" description="Low complexity" evidence="1">
    <location>
        <begin position="312"/>
        <end position="335"/>
    </location>
</feature>
<reference evidence="4 5" key="1">
    <citation type="submission" date="2022-03" db="EMBL/GenBank/DDBJ databases">
        <title>Mucilaginibacter sp. isolated from the gut of Protaetia brevitarsis seulensis larvae.</title>
        <authorList>
            <person name="Won M."/>
            <person name="Kim S.-J."/>
            <person name="Kwon S.-W."/>
        </authorList>
    </citation>
    <scope>NUCLEOTIDE SEQUENCE [LARGE SCALE GENOMIC DNA]</scope>
    <source>
        <strain evidence="4 5">CFWR-12</strain>
    </source>
</reference>
<sequence>MRFVLAIAAFFAAAVMIGLGIAQRTVFLEPDRVSLVAELDPDAASYAVIQPDALAAHPGGQSIQVSSSGGTVFAAYGRSADVTAWIGDDPYLSVGFDAEAGALVTELREPDDAESTDADDADGSGDAAEGGAARPAPTATPVPTDPPADATTPATDAPAEPAVSPAGSDLWLDQLSADRRASMTVDLPEGVSVIVASGSEDPLPDTVAIAWPLDNSTPWAGPLIVGGAALFLVGAVLLVSGIVGHRRSRGPRRNVPKGRQKLPSAPKPNRLALGGGRKSGGGRRAMAATLLVVPALALTSCSADYWPSFENAPEPTETAAATPGVETPAPEADPVEPVVSVPQWERIMARIATFTADVDQSRDGDTLTQRFTGPALEARRANYSIRAALPEYPVPAPILAEPLTLILPQQAKADQWPRTVMTVATNDDDETVPPNVLVLTQAAPRENYKVVYAMSLAPDPGFPEVAPASVGAPLISPDYKGLVVPPSGVAGAFASVVQDGPASPQAELFDLEDTELDNLLDAATRKAERQAETPTVTLDISTSAAVDEPVVPLGTIDAGALVSATILRVEQARPNDGGTTGFQEGGPARALSGFTAQSAKGVQSTRAVQILFSVPSVGSGDQIRVLGWSESVIAASEIP</sequence>
<keyword evidence="2" id="KW-0472">Membrane</keyword>
<protein>
    <recommendedName>
        <fullName evidence="3">DUF8094 domain-containing protein</fullName>
    </recommendedName>
</protein>
<feature type="transmembrane region" description="Helical" evidence="2">
    <location>
        <begin position="219"/>
        <end position="243"/>
    </location>
</feature>
<name>A0ABY4C5J0_9MICO</name>
<evidence type="ECO:0000313" key="5">
    <source>
        <dbReference type="Proteomes" id="UP000832097"/>
    </source>
</evidence>
<dbReference type="InterPro" id="IPR058407">
    <property type="entry name" value="DUF8094"/>
</dbReference>
<dbReference type="Proteomes" id="UP000832097">
    <property type="component" value="Chromosome"/>
</dbReference>
<evidence type="ECO:0000256" key="1">
    <source>
        <dbReference type="SAM" id="MobiDB-lite"/>
    </source>
</evidence>
<keyword evidence="5" id="KW-1185">Reference proteome</keyword>
<keyword evidence="2" id="KW-1133">Transmembrane helix</keyword>
<feature type="compositionally biased region" description="Basic residues" evidence="1">
    <location>
        <begin position="246"/>
        <end position="260"/>
    </location>
</feature>
<dbReference type="EMBL" id="CP094528">
    <property type="protein sequence ID" value="UOE45341.1"/>
    <property type="molecule type" value="Genomic_DNA"/>
</dbReference>
<organism evidence="4 5">
    <name type="scientific">Agromyces larvae</name>
    <dbReference type="NCBI Taxonomy" id="2929802"/>
    <lineage>
        <taxon>Bacteria</taxon>
        <taxon>Bacillati</taxon>
        <taxon>Actinomycetota</taxon>
        <taxon>Actinomycetes</taxon>
        <taxon>Micrococcales</taxon>
        <taxon>Microbacteriaceae</taxon>
        <taxon>Agromyces</taxon>
    </lineage>
</organism>
<dbReference type="Pfam" id="PF26366">
    <property type="entry name" value="DUF8094"/>
    <property type="match status" value="1"/>
</dbReference>
<feature type="compositionally biased region" description="Acidic residues" evidence="1">
    <location>
        <begin position="109"/>
        <end position="123"/>
    </location>
</feature>
<feature type="region of interest" description="Disordered" evidence="1">
    <location>
        <begin position="309"/>
        <end position="335"/>
    </location>
</feature>
<accession>A0ABY4C5J0</accession>
<gene>
    <name evidence="4" type="ORF">MTO99_06155</name>
</gene>
<keyword evidence="2" id="KW-0812">Transmembrane</keyword>
<evidence type="ECO:0000256" key="2">
    <source>
        <dbReference type="SAM" id="Phobius"/>
    </source>
</evidence>
<feature type="region of interest" description="Disordered" evidence="1">
    <location>
        <begin position="108"/>
        <end position="168"/>
    </location>
</feature>
<proteinExistence type="predicted"/>
<feature type="region of interest" description="Disordered" evidence="1">
    <location>
        <begin position="246"/>
        <end position="281"/>
    </location>
</feature>
<feature type="compositionally biased region" description="Low complexity" evidence="1">
    <location>
        <begin position="147"/>
        <end position="163"/>
    </location>
</feature>